<evidence type="ECO:0000256" key="2">
    <source>
        <dbReference type="ARBA" id="ARBA00022729"/>
    </source>
</evidence>
<accession>A0AAN9LKI2</accession>
<name>A0AAN9LKI2_CANGL</name>
<keyword evidence="2" id="KW-0732">Signal</keyword>
<keyword evidence="4" id="KW-0788">Thiol protease</keyword>
<gene>
    <name evidence="8" type="ORF">VNO77_18204</name>
</gene>
<feature type="transmembrane region" description="Helical" evidence="6">
    <location>
        <begin position="243"/>
        <end position="262"/>
    </location>
</feature>
<evidence type="ECO:0000256" key="3">
    <source>
        <dbReference type="ARBA" id="ARBA00022801"/>
    </source>
</evidence>
<protein>
    <recommendedName>
        <fullName evidence="7">Peptidase C1A propeptide domain-containing protein</fullName>
    </recommendedName>
</protein>
<keyword evidence="6" id="KW-0812">Transmembrane</keyword>
<evidence type="ECO:0000259" key="7">
    <source>
        <dbReference type="Pfam" id="PF08127"/>
    </source>
</evidence>
<evidence type="ECO:0000256" key="4">
    <source>
        <dbReference type="ARBA" id="ARBA00022807"/>
    </source>
</evidence>
<evidence type="ECO:0000256" key="1">
    <source>
        <dbReference type="ARBA" id="ARBA00022670"/>
    </source>
</evidence>
<keyword evidence="6" id="KW-1133">Transmembrane helix</keyword>
<evidence type="ECO:0000313" key="8">
    <source>
        <dbReference type="EMBL" id="KAK7337621.1"/>
    </source>
</evidence>
<organism evidence="8 9">
    <name type="scientific">Canavalia gladiata</name>
    <name type="common">Sword bean</name>
    <name type="synonym">Dolichos gladiatus</name>
    <dbReference type="NCBI Taxonomy" id="3824"/>
    <lineage>
        <taxon>Eukaryota</taxon>
        <taxon>Viridiplantae</taxon>
        <taxon>Streptophyta</taxon>
        <taxon>Embryophyta</taxon>
        <taxon>Tracheophyta</taxon>
        <taxon>Spermatophyta</taxon>
        <taxon>Magnoliopsida</taxon>
        <taxon>eudicotyledons</taxon>
        <taxon>Gunneridae</taxon>
        <taxon>Pentapetalae</taxon>
        <taxon>rosids</taxon>
        <taxon>fabids</taxon>
        <taxon>Fabales</taxon>
        <taxon>Fabaceae</taxon>
        <taxon>Papilionoideae</taxon>
        <taxon>50 kb inversion clade</taxon>
        <taxon>NPAAA clade</taxon>
        <taxon>indigoferoid/millettioid clade</taxon>
        <taxon>Phaseoleae</taxon>
        <taxon>Canavalia</taxon>
    </lineage>
</organism>
<proteinExistence type="predicted"/>
<feature type="transmembrane region" description="Helical" evidence="6">
    <location>
        <begin position="274"/>
        <end position="295"/>
    </location>
</feature>
<keyword evidence="3" id="KW-0378">Hydrolase</keyword>
<dbReference type="EMBL" id="JAYMYQ010000004">
    <property type="protein sequence ID" value="KAK7337621.1"/>
    <property type="molecule type" value="Genomic_DNA"/>
</dbReference>
<dbReference type="SUPFAM" id="SSF54001">
    <property type="entry name" value="Cysteine proteinases"/>
    <property type="match status" value="1"/>
</dbReference>
<sequence>MKDRYSKKKAEKTSIILEFGGSAGFVVAPPRLQLLAYVKKSTIIKFTPTFQFLFIPSLDSKKEMASTLLPLATLFLAFSVSYLQIAGAETELLTSLKLNSRILQESITKQINENPEAGWEAAINPRFSNYTVEQFKRILGVKPTPTKELRSTPVKTHPKSLKLPKNFDARTAWSQCSTIGRILVILEDGADFSFLLLTITWVAESLKIRVIVVLVGHLVLLNHCQIAFAFILMLMYLSLLMTFLHAVAFCADLAVMGGIPYLHGGTWSTMVSSLKSVTPILIKLAVLILVVSQHLGLPSVLKSV</sequence>
<reference evidence="8 9" key="1">
    <citation type="submission" date="2024-01" db="EMBL/GenBank/DDBJ databases">
        <title>The genomes of 5 underutilized Papilionoideae crops provide insights into root nodulation and disease resistanc.</title>
        <authorList>
            <person name="Jiang F."/>
        </authorList>
    </citation>
    <scope>NUCLEOTIDE SEQUENCE [LARGE SCALE GENOMIC DNA]</scope>
    <source>
        <strain evidence="8">LVBAO_FW01</strain>
        <tissue evidence="8">Leaves</tissue>
    </source>
</reference>
<keyword evidence="5" id="KW-1015">Disulfide bond</keyword>
<dbReference type="GO" id="GO:0004197">
    <property type="term" value="F:cysteine-type endopeptidase activity"/>
    <property type="evidence" value="ECO:0007669"/>
    <property type="project" value="InterPro"/>
</dbReference>
<evidence type="ECO:0000256" key="6">
    <source>
        <dbReference type="SAM" id="Phobius"/>
    </source>
</evidence>
<dbReference type="Proteomes" id="UP001367508">
    <property type="component" value="Unassembled WGS sequence"/>
</dbReference>
<keyword evidence="6" id="KW-0472">Membrane</keyword>
<dbReference type="Pfam" id="PF08127">
    <property type="entry name" value="Propeptide_C1"/>
    <property type="match status" value="1"/>
</dbReference>
<dbReference type="InterPro" id="IPR012599">
    <property type="entry name" value="Propeptide_C1A"/>
</dbReference>
<keyword evidence="1" id="KW-0645">Protease</keyword>
<keyword evidence="9" id="KW-1185">Reference proteome</keyword>
<dbReference type="InterPro" id="IPR038765">
    <property type="entry name" value="Papain-like_cys_pep_sf"/>
</dbReference>
<dbReference type="GO" id="GO:0006508">
    <property type="term" value="P:proteolysis"/>
    <property type="evidence" value="ECO:0007669"/>
    <property type="project" value="UniProtKB-KW"/>
</dbReference>
<comment type="caution">
    <text evidence="8">The sequence shown here is derived from an EMBL/GenBank/DDBJ whole genome shotgun (WGS) entry which is preliminary data.</text>
</comment>
<evidence type="ECO:0000256" key="5">
    <source>
        <dbReference type="ARBA" id="ARBA00023157"/>
    </source>
</evidence>
<evidence type="ECO:0000313" key="9">
    <source>
        <dbReference type="Proteomes" id="UP001367508"/>
    </source>
</evidence>
<dbReference type="AlphaFoldDB" id="A0AAN9LKI2"/>
<dbReference type="Gene3D" id="3.90.70.10">
    <property type="entry name" value="Cysteine proteinases"/>
    <property type="match status" value="1"/>
</dbReference>
<feature type="transmembrane region" description="Helical" evidence="6">
    <location>
        <begin position="210"/>
        <end position="237"/>
    </location>
</feature>
<feature type="domain" description="Peptidase C1A propeptide" evidence="7">
    <location>
        <begin position="103"/>
        <end position="145"/>
    </location>
</feature>